<feature type="compositionally biased region" description="Basic and acidic residues" evidence="1">
    <location>
        <begin position="52"/>
        <end position="65"/>
    </location>
</feature>
<reference evidence="2" key="1">
    <citation type="submission" date="2020-12" db="EMBL/GenBank/DDBJ databases">
        <title>Metabolic potential, ecology and presence of endohyphal bacteria is reflected in genomic diversity of Mucoromycotina.</title>
        <authorList>
            <person name="Muszewska A."/>
            <person name="Okrasinska A."/>
            <person name="Steczkiewicz K."/>
            <person name="Drgas O."/>
            <person name="Orlowska M."/>
            <person name="Perlinska-Lenart U."/>
            <person name="Aleksandrzak-Piekarczyk T."/>
            <person name="Szatraj K."/>
            <person name="Zielenkiewicz U."/>
            <person name="Pilsyk S."/>
            <person name="Malc E."/>
            <person name="Mieczkowski P."/>
            <person name="Kruszewska J.S."/>
            <person name="Biernat P."/>
            <person name="Pawlowska J."/>
        </authorList>
    </citation>
    <scope>NUCLEOTIDE SEQUENCE</scope>
    <source>
        <strain evidence="2">CBS 226.32</strain>
    </source>
</reference>
<evidence type="ECO:0000313" key="2">
    <source>
        <dbReference type="EMBL" id="KAG2212923.1"/>
    </source>
</evidence>
<protein>
    <submittedName>
        <fullName evidence="2">Uncharacterized protein</fullName>
    </submittedName>
</protein>
<keyword evidence="3" id="KW-1185">Reference proteome</keyword>
<sequence>MNKSQNNTAAAPISTGHGTVDVPWSEDSKSSLQDNQGISSTSNSSRQGSNNQKEDQNQEDQEHHYTGFGHATQHQHSPRSIKRDLNNI</sequence>
<dbReference type="EMBL" id="JAEPRC010000043">
    <property type="protein sequence ID" value="KAG2212923.1"/>
    <property type="molecule type" value="Genomic_DNA"/>
</dbReference>
<accession>A0A8H7RNL8</accession>
<evidence type="ECO:0000313" key="3">
    <source>
        <dbReference type="Proteomes" id="UP000650833"/>
    </source>
</evidence>
<feature type="compositionally biased region" description="Low complexity" evidence="1">
    <location>
        <begin position="35"/>
        <end position="51"/>
    </location>
</feature>
<organism evidence="2 3">
    <name type="scientific">Mucor plumbeus</name>
    <dbReference type="NCBI Taxonomy" id="97098"/>
    <lineage>
        <taxon>Eukaryota</taxon>
        <taxon>Fungi</taxon>
        <taxon>Fungi incertae sedis</taxon>
        <taxon>Mucoromycota</taxon>
        <taxon>Mucoromycotina</taxon>
        <taxon>Mucoromycetes</taxon>
        <taxon>Mucorales</taxon>
        <taxon>Mucorineae</taxon>
        <taxon>Mucoraceae</taxon>
        <taxon>Mucor</taxon>
    </lineage>
</organism>
<feature type="region of interest" description="Disordered" evidence="1">
    <location>
        <begin position="1"/>
        <end position="88"/>
    </location>
</feature>
<dbReference type="OrthoDB" id="2372493at2759"/>
<name>A0A8H7RNL8_9FUNG</name>
<dbReference type="AlphaFoldDB" id="A0A8H7RNL8"/>
<proteinExistence type="predicted"/>
<dbReference type="Proteomes" id="UP000650833">
    <property type="component" value="Unassembled WGS sequence"/>
</dbReference>
<gene>
    <name evidence="2" type="ORF">INT46_010479</name>
</gene>
<evidence type="ECO:0000256" key="1">
    <source>
        <dbReference type="SAM" id="MobiDB-lite"/>
    </source>
</evidence>
<comment type="caution">
    <text evidence="2">The sequence shown here is derived from an EMBL/GenBank/DDBJ whole genome shotgun (WGS) entry which is preliminary data.</text>
</comment>